<reference evidence="2 3" key="1">
    <citation type="submission" date="2016-10" db="EMBL/GenBank/DDBJ databases">
        <authorList>
            <person name="Varghese N."/>
            <person name="Submissions S."/>
        </authorList>
    </citation>
    <scope>NUCLEOTIDE SEQUENCE [LARGE SCALE GENOMIC DNA]</scope>
    <source>
        <strain evidence="2 3">DSM 9169</strain>
    </source>
</reference>
<evidence type="ECO:0008006" key="4">
    <source>
        <dbReference type="Google" id="ProtNLM"/>
    </source>
</evidence>
<feature type="transmembrane region" description="Helical" evidence="1">
    <location>
        <begin position="6"/>
        <end position="28"/>
    </location>
</feature>
<keyword evidence="1" id="KW-0472">Membrane</keyword>
<keyword evidence="3" id="KW-1185">Reference proteome</keyword>
<proteinExistence type="predicted"/>
<dbReference type="RefSeq" id="WP_070725288.1">
    <property type="nucleotide sequence ID" value="NZ_LT629792.1"/>
</dbReference>
<sequence>MVTVEHALSLFAVMIVVAFVLGVVSIAHTRIELCSAVRQGAHEAAIGGQDPALSVSQAYGRPVTVTTNKSGRWMTVTGHASVAAPAGWVGATASCTITTISELVP</sequence>
<evidence type="ECO:0000313" key="2">
    <source>
        <dbReference type="EMBL" id="SDU06727.1"/>
    </source>
</evidence>
<dbReference type="EMBL" id="LT629792">
    <property type="protein sequence ID" value="SDU06727.1"/>
    <property type="molecule type" value="Genomic_DNA"/>
</dbReference>
<keyword evidence="1" id="KW-0812">Transmembrane</keyword>
<evidence type="ECO:0000256" key="1">
    <source>
        <dbReference type="SAM" id="Phobius"/>
    </source>
</evidence>
<dbReference type="Proteomes" id="UP000198976">
    <property type="component" value="Chromosome I"/>
</dbReference>
<keyword evidence="1" id="KW-1133">Transmembrane helix</keyword>
<gene>
    <name evidence="2" type="ORF">SAMN04489714_1962</name>
</gene>
<evidence type="ECO:0000313" key="3">
    <source>
        <dbReference type="Proteomes" id="UP000198976"/>
    </source>
</evidence>
<accession>A0ABY0VBR6</accession>
<protein>
    <recommendedName>
        <fullName evidence="4">TadE-like protein</fullName>
    </recommendedName>
</protein>
<organism evidence="2 3">
    <name type="scientific">Schaalia radingae</name>
    <dbReference type="NCBI Taxonomy" id="131110"/>
    <lineage>
        <taxon>Bacteria</taxon>
        <taxon>Bacillati</taxon>
        <taxon>Actinomycetota</taxon>
        <taxon>Actinomycetes</taxon>
        <taxon>Actinomycetales</taxon>
        <taxon>Actinomycetaceae</taxon>
        <taxon>Schaalia</taxon>
    </lineage>
</organism>
<name>A0ABY0VBR6_9ACTO</name>